<dbReference type="RefSeq" id="WP_260906714.1">
    <property type="nucleotide sequence ID" value="NZ_JAOCZP010000010.1"/>
</dbReference>
<keyword evidence="1" id="KW-0812">Transmembrane</keyword>
<keyword evidence="3" id="KW-1185">Reference proteome</keyword>
<dbReference type="Gene3D" id="3.40.50.2300">
    <property type="match status" value="2"/>
</dbReference>
<proteinExistence type="predicted"/>
<accession>A0ABT2LWJ4</accession>
<dbReference type="Proteomes" id="UP001320831">
    <property type="component" value="Unassembled WGS sequence"/>
</dbReference>
<protein>
    <submittedName>
        <fullName evidence="2">Uncharacterized protein</fullName>
    </submittedName>
</protein>
<keyword evidence="1" id="KW-1133">Transmembrane helix</keyword>
<dbReference type="EMBL" id="JAOCZP010000010">
    <property type="protein sequence ID" value="MCT7377968.1"/>
    <property type="molecule type" value="Genomic_DNA"/>
</dbReference>
<comment type="caution">
    <text evidence="2">The sequence shown here is derived from an EMBL/GenBank/DDBJ whole genome shotgun (WGS) entry which is preliminary data.</text>
</comment>
<evidence type="ECO:0000313" key="2">
    <source>
        <dbReference type="EMBL" id="MCT7377968.1"/>
    </source>
</evidence>
<reference evidence="2 3" key="1">
    <citation type="submission" date="2022-09" db="EMBL/GenBank/DDBJ databases">
        <title>Chelativorans salina sp. nov., a novel slightly halophilic bacterium isolated from a saline lake sediment enrichment.</title>
        <authorList>
            <person name="Gao L."/>
            <person name="Fang B.-Z."/>
            <person name="Li W.-J."/>
        </authorList>
    </citation>
    <scope>NUCLEOTIDE SEQUENCE [LARGE SCALE GENOMIC DNA]</scope>
    <source>
        <strain evidence="2 3">EGI FJ00035</strain>
    </source>
</reference>
<feature type="transmembrane region" description="Helical" evidence="1">
    <location>
        <begin position="12"/>
        <end position="35"/>
    </location>
</feature>
<organism evidence="2 3">
    <name type="scientific">Chelativorans salis</name>
    <dbReference type="NCBI Taxonomy" id="2978478"/>
    <lineage>
        <taxon>Bacteria</taxon>
        <taxon>Pseudomonadati</taxon>
        <taxon>Pseudomonadota</taxon>
        <taxon>Alphaproteobacteria</taxon>
        <taxon>Hyphomicrobiales</taxon>
        <taxon>Phyllobacteriaceae</taxon>
        <taxon>Chelativorans</taxon>
    </lineage>
</organism>
<evidence type="ECO:0000313" key="3">
    <source>
        <dbReference type="Proteomes" id="UP001320831"/>
    </source>
</evidence>
<evidence type="ECO:0000256" key="1">
    <source>
        <dbReference type="SAM" id="Phobius"/>
    </source>
</evidence>
<gene>
    <name evidence="2" type="ORF">N5A92_23395</name>
</gene>
<name>A0ABT2LWJ4_9HYPH</name>
<sequence length="46" mass="4999">MVGFDNIFMSSLANIGLAAVYLSEEIGMVAARLLLSRRKGRISQAQ</sequence>
<keyword evidence="1" id="KW-0472">Membrane</keyword>